<dbReference type="RefSeq" id="WP_163737839.1">
    <property type="nucleotide sequence ID" value="NZ_JAAGOA010000007.1"/>
</dbReference>
<proteinExistence type="predicted"/>
<dbReference type="Proteomes" id="UP000475214">
    <property type="component" value="Unassembled WGS sequence"/>
</dbReference>
<comment type="caution">
    <text evidence="1">The sequence shown here is derived from an EMBL/GenBank/DDBJ whole genome shotgun (WGS) entry which is preliminary data.</text>
</comment>
<evidence type="ECO:0000313" key="1">
    <source>
        <dbReference type="EMBL" id="NEE01041.1"/>
    </source>
</evidence>
<accession>A0A6L9S8M2</accession>
<dbReference type="EMBL" id="JAAGOA010000007">
    <property type="protein sequence ID" value="NEE01041.1"/>
    <property type="molecule type" value="Genomic_DNA"/>
</dbReference>
<evidence type="ECO:0000313" key="2">
    <source>
        <dbReference type="Proteomes" id="UP000475214"/>
    </source>
</evidence>
<dbReference type="AlphaFoldDB" id="A0A6L9S8M2"/>
<organism evidence="1 2">
    <name type="scientific">Phytoactinopolyspora halotolerans</name>
    <dbReference type="NCBI Taxonomy" id="1981512"/>
    <lineage>
        <taxon>Bacteria</taxon>
        <taxon>Bacillati</taxon>
        <taxon>Actinomycetota</taxon>
        <taxon>Actinomycetes</taxon>
        <taxon>Jiangellales</taxon>
        <taxon>Jiangellaceae</taxon>
        <taxon>Phytoactinopolyspora</taxon>
    </lineage>
</organism>
<keyword evidence="2" id="KW-1185">Reference proteome</keyword>
<sequence>MSPLDEYLGEGAVSFDNGMAISLGGADDSGGLPDWGDPDRAQRYQELTAGCMTEAGFEYVVWVPTVDDLDDSIREAYALPADEFAAQYGYGISTIDHDGRAEPNPNLLIRERMSGAERHAYDTALYGGGNGADETGGDDAALDTGCSGEALEQIARERNPELSTLDRGLLEEELSVLQGQIQYDGRIAGATKNWSTCMHDRGFAGLADIGDGQVTVMNRWDETTGNAEGQEPVDVAPSDLSEMREFEVEIAVADHECRTQHYQETFERVVYEHERDFVDEHKDLLETVRDALVADSERAGT</sequence>
<name>A0A6L9S8M2_9ACTN</name>
<gene>
    <name evidence="1" type="ORF">G1H10_12775</name>
</gene>
<reference evidence="1 2" key="1">
    <citation type="submission" date="2020-02" db="EMBL/GenBank/DDBJ databases">
        <authorList>
            <person name="Li X.-J."/>
            <person name="Han X.-M."/>
        </authorList>
    </citation>
    <scope>NUCLEOTIDE SEQUENCE [LARGE SCALE GENOMIC DNA]</scope>
    <source>
        <strain evidence="1 2">CCTCC AB 2017055</strain>
    </source>
</reference>
<protein>
    <submittedName>
        <fullName evidence="1">Uncharacterized protein</fullName>
    </submittedName>
</protein>